<evidence type="ECO:0008006" key="3">
    <source>
        <dbReference type="Google" id="ProtNLM"/>
    </source>
</evidence>
<evidence type="ECO:0000313" key="1">
    <source>
        <dbReference type="EMBL" id="GBP58631.1"/>
    </source>
</evidence>
<comment type="caution">
    <text evidence="1">The sequence shown here is derived from an EMBL/GenBank/DDBJ whole genome shotgun (WGS) entry which is preliminary data.</text>
</comment>
<name>A0A4C1X4J1_EUMVA</name>
<dbReference type="OrthoDB" id="425681at2759"/>
<dbReference type="EMBL" id="BGZK01000740">
    <property type="protein sequence ID" value="GBP58631.1"/>
    <property type="molecule type" value="Genomic_DNA"/>
</dbReference>
<sequence>MDELSLKCLLYADDQIIVAASAYGLQEMVNKMNDSVKKRDMKTLIPSRPRTSTRGTLVQRTHYNDYYHHNDLNGNSRCHHHNNLDGFVVTAPMLSCAQRTELVVLFDLSH</sequence>
<proteinExistence type="predicted"/>
<gene>
    <name evidence="1" type="ORF">EVAR_38870_1</name>
</gene>
<dbReference type="AlphaFoldDB" id="A0A4C1X4J1"/>
<keyword evidence="2" id="KW-1185">Reference proteome</keyword>
<organism evidence="1 2">
    <name type="scientific">Eumeta variegata</name>
    <name type="common">Bagworm moth</name>
    <name type="synonym">Eumeta japonica</name>
    <dbReference type="NCBI Taxonomy" id="151549"/>
    <lineage>
        <taxon>Eukaryota</taxon>
        <taxon>Metazoa</taxon>
        <taxon>Ecdysozoa</taxon>
        <taxon>Arthropoda</taxon>
        <taxon>Hexapoda</taxon>
        <taxon>Insecta</taxon>
        <taxon>Pterygota</taxon>
        <taxon>Neoptera</taxon>
        <taxon>Endopterygota</taxon>
        <taxon>Lepidoptera</taxon>
        <taxon>Glossata</taxon>
        <taxon>Ditrysia</taxon>
        <taxon>Tineoidea</taxon>
        <taxon>Psychidae</taxon>
        <taxon>Oiketicinae</taxon>
        <taxon>Eumeta</taxon>
    </lineage>
</organism>
<reference evidence="1 2" key="1">
    <citation type="journal article" date="2019" name="Commun. Biol.">
        <title>The bagworm genome reveals a unique fibroin gene that provides high tensile strength.</title>
        <authorList>
            <person name="Kono N."/>
            <person name="Nakamura H."/>
            <person name="Ohtoshi R."/>
            <person name="Tomita M."/>
            <person name="Numata K."/>
            <person name="Arakawa K."/>
        </authorList>
    </citation>
    <scope>NUCLEOTIDE SEQUENCE [LARGE SCALE GENOMIC DNA]</scope>
</reference>
<evidence type="ECO:0000313" key="2">
    <source>
        <dbReference type="Proteomes" id="UP000299102"/>
    </source>
</evidence>
<protein>
    <recommendedName>
        <fullName evidence="3">Reverse transcriptase domain-containing protein</fullName>
    </recommendedName>
</protein>
<accession>A0A4C1X4J1</accession>
<dbReference type="Proteomes" id="UP000299102">
    <property type="component" value="Unassembled WGS sequence"/>
</dbReference>